<feature type="transmembrane region" description="Helical" evidence="1">
    <location>
        <begin position="70"/>
        <end position="100"/>
    </location>
</feature>
<comment type="caution">
    <text evidence="2">The sequence shown here is derived from an EMBL/GenBank/DDBJ whole genome shotgun (WGS) entry which is preliminary data.</text>
</comment>
<protein>
    <recommendedName>
        <fullName evidence="4">FUSC family protein</fullName>
    </recommendedName>
</protein>
<accession>A0AAJ1X3A3</accession>
<reference evidence="2" key="1">
    <citation type="submission" date="2023-07" db="EMBL/GenBank/DDBJ databases">
        <title>Functional and genomic diversity of the sorghum phyllosphere microbiome.</title>
        <authorList>
            <person name="Shade A."/>
        </authorList>
    </citation>
    <scope>NUCLEOTIDE SEQUENCE</scope>
    <source>
        <strain evidence="2">SORGH_AS_1067</strain>
    </source>
</reference>
<evidence type="ECO:0000313" key="2">
    <source>
        <dbReference type="EMBL" id="MDQ1105459.1"/>
    </source>
</evidence>
<dbReference type="RefSeq" id="WP_307201671.1">
    <property type="nucleotide sequence ID" value="NZ_JAUTAN010000001.1"/>
</dbReference>
<name>A0AAJ1X3A3_9ACTN</name>
<dbReference type="EMBL" id="JAUTAN010000001">
    <property type="protein sequence ID" value="MDQ1105459.1"/>
    <property type="molecule type" value="Genomic_DNA"/>
</dbReference>
<feature type="transmembrane region" description="Helical" evidence="1">
    <location>
        <begin position="134"/>
        <end position="157"/>
    </location>
</feature>
<evidence type="ECO:0000313" key="3">
    <source>
        <dbReference type="Proteomes" id="UP001239215"/>
    </source>
</evidence>
<keyword evidence="1" id="KW-0472">Membrane</keyword>
<organism evidence="2 3">
    <name type="scientific">Nocardioides zeae</name>
    <dbReference type="NCBI Taxonomy" id="1457234"/>
    <lineage>
        <taxon>Bacteria</taxon>
        <taxon>Bacillati</taxon>
        <taxon>Actinomycetota</taxon>
        <taxon>Actinomycetes</taxon>
        <taxon>Propionibacteriales</taxon>
        <taxon>Nocardioidaceae</taxon>
        <taxon>Nocardioides</taxon>
    </lineage>
</organism>
<evidence type="ECO:0008006" key="4">
    <source>
        <dbReference type="Google" id="ProtNLM"/>
    </source>
</evidence>
<dbReference type="Proteomes" id="UP001239215">
    <property type="component" value="Unassembled WGS sequence"/>
</dbReference>
<dbReference type="AlphaFoldDB" id="A0AAJ1X3A3"/>
<sequence length="354" mass="36820">MSLPRPLADLALHPAPAVAVKAAVAAVLAYLAVVPWGGVASHYAYYAPLGAVVTVSTTTVHSVRTAVQSAVAIGIGAALAVTVTMTAVPTLAGIATVVALGSLLSWWRRLGAMASWVPVSALFVLLLGGGDPGAYVLGYLGLTAVGAAVGVLVNVVLPSLPLATADAAQAELRALLADQLDDLADGLRQESLPRPSEWEGRSRDLTTPTRTLEALVARAAEAQRGNWRARRRPDPARSTVTHGRALGWLSYEVEEILRTLARDEHAERDEVALGPLLRPAAADALAAVAAVLRTVGEGREPAYGEADAAVERFADAVRERQRAGADTFVASALVVATRRVLDATDPQVVVAARS</sequence>
<feature type="transmembrane region" description="Helical" evidence="1">
    <location>
        <begin position="106"/>
        <end position="127"/>
    </location>
</feature>
<keyword evidence="1" id="KW-0812">Transmembrane</keyword>
<evidence type="ECO:0000256" key="1">
    <source>
        <dbReference type="SAM" id="Phobius"/>
    </source>
</evidence>
<proteinExistence type="predicted"/>
<gene>
    <name evidence="2" type="ORF">QE405_002743</name>
</gene>
<keyword evidence="1" id="KW-1133">Transmembrane helix</keyword>
<feature type="transmembrane region" description="Helical" evidence="1">
    <location>
        <begin position="12"/>
        <end position="37"/>
    </location>
</feature>